<dbReference type="InterPro" id="IPR051396">
    <property type="entry name" value="Bact_Antivir_Def_Nuclease"/>
</dbReference>
<dbReference type="GO" id="GO:0016887">
    <property type="term" value="F:ATP hydrolysis activity"/>
    <property type="evidence" value="ECO:0007669"/>
    <property type="project" value="InterPro"/>
</dbReference>
<dbReference type="Pfam" id="PF13304">
    <property type="entry name" value="AAA_21"/>
    <property type="match status" value="1"/>
</dbReference>
<dbReference type="Proteomes" id="UP000199627">
    <property type="component" value="Unassembled WGS sequence"/>
</dbReference>
<evidence type="ECO:0000259" key="1">
    <source>
        <dbReference type="Pfam" id="PF13304"/>
    </source>
</evidence>
<protein>
    <submittedName>
        <fullName evidence="2">AAA domain-containing protein, putative AbiEii toxin, Type IV TA system</fullName>
    </submittedName>
</protein>
<evidence type="ECO:0000313" key="3">
    <source>
        <dbReference type="Proteomes" id="UP000199627"/>
    </source>
</evidence>
<evidence type="ECO:0000313" key="2">
    <source>
        <dbReference type="EMBL" id="SDR02416.1"/>
    </source>
</evidence>
<dbReference type="AlphaFoldDB" id="A0A1H1FPE7"/>
<keyword evidence="3" id="KW-1185">Reference proteome</keyword>
<dbReference type="RefSeq" id="WP_089756665.1">
    <property type="nucleotide sequence ID" value="NZ_FNKL01000004.1"/>
</dbReference>
<organism evidence="2 3">
    <name type="scientific">Chryseobacterium soldanellicola</name>
    <dbReference type="NCBI Taxonomy" id="311333"/>
    <lineage>
        <taxon>Bacteria</taxon>
        <taxon>Pseudomonadati</taxon>
        <taxon>Bacteroidota</taxon>
        <taxon>Flavobacteriia</taxon>
        <taxon>Flavobacteriales</taxon>
        <taxon>Weeksellaceae</taxon>
        <taxon>Chryseobacterium group</taxon>
        <taxon>Chryseobacterium</taxon>
    </lineage>
</organism>
<dbReference type="OrthoDB" id="9815944at2"/>
<accession>A0A1H1FPE7</accession>
<reference evidence="3" key="1">
    <citation type="submission" date="2016-10" db="EMBL/GenBank/DDBJ databases">
        <authorList>
            <person name="Varghese N."/>
            <person name="Submissions S."/>
        </authorList>
    </citation>
    <scope>NUCLEOTIDE SEQUENCE [LARGE SCALE GENOMIC DNA]</scope>
    <source>
        <strain evidence="3">DSM 17072</strain>
    </source>
</reference>
<name>A0A1H1FPE7_9FLAO</name>
<gene>
    <name evidence="2" type="ORF">SAMN05421664_3161</name>
</gene>
<dbReference type="GO" id="GO:0005524">
    <property type="term" value="F:ATP binding"/>
    <property type="evidence" value="ECO:0007669"/>
    <property type="project" value="InterPro"/>
</dbReference>
<dbReference type="EMBL" id="FNKL01000004">
    <property type="protein sequence ID" value="SDR02416.1"/>
    <property type="molecule type" value="Genomic_DNA"/>
</dbReference>
<dbReference type="InterPro" id="IPR027417">
    <property type="entry name" value="P-loop_NTPase"/>
</dbReference>
<feature type="domain" description="ATPase AAA-type core" evidence="1">
    <location>
        <begin position="81"/>
        <end position="284"/>
    </location>
</feature>
<dbReference type="STRING" id="311333.SAMN05421664_3161"/>
<proteinExistence type="predicted"/>
<dbReference type="Gene3D" id="3.40.50.300">
    <property type="entry name" value="P-loop containing nucleotide triphosphate hydrolases"/>
    <property type="match status" value="1"/>
</dbReference>
<dbReference type="PANTHER" id="PTHR43581:SF2">
    <property type="entry name" value="EXCINUCLEASE ATPASE SUBUNIT"/>
    <property type="match status" value="1"/>
</dbReference>
<dbReference type="InterPro" id="IPR003959">
    <property type="entry name" value="ATPase_AAA_core"/>
</dbReference>
<dbReference type="SUPFAM" id="SSF52540">
    <property type="entry name" value="P-loop containing nucleoside triphosphate hydrolases"/>
    <property type="match status" value="1"/>
</dbReference>
<sequence>MFFFNNNENTELFENSKSDEDVNIIVGINGSGKSTYLNDIAKYHLNKRKTVICIANTIYDKFTLKSNKVKLLKSSRGKNITKSSIREIIKVLEKYDSKAFFNLSNVFNYIKFQPLIEFRVHNLNSDFRDLIFLSNLFNDNQKEELLNSINRSSDNLFIGGENKFILDFNQNDDYNKYKYLFFLKILKYESKLKRLNIISEIDITLFKDNNSFLLNQASSGELTLIASLIYISVNINEESVIIIDEPENSLHPKWQIEYVKKLTELFYFYQPKIVIATHSPLIINGAELNIKNVNIFKGISYGQFIKQPKDLKNVEEIYDYYFDVTTPENRFISQFVINKFNLLSEQKISYPDFQNIIIELINNSYDDQQKNALSGILELANNYS</sequence>
<dbReference type="PANTHER" id="PTHR43581">
    <property type="entry name" value="ATP/GTP PHOSPHATASE"/>
    <property type="match status" value="1"/>
</dbReference>